<organism evidence="1 2">
    <name type="scientific">Haloferula luteola</name>
    <dbReference type="NCBI Taxonomy" id="595692"/>
    <lineage>
        <taxon>Bacteria</taxon>
        <taxon>Pseudomonadati</taxon>
        <taxon>Verrucomicrobiota</taxon>
        <taxon>Verrucomicrobiia</taxon>
        <taxon>Verrucomicrobiales</taxon>
        <taxon>Verrucomicrobiaceae</taxon>
        <taxon>Haloferula</taxon>
    </lineage>
</organism>
<dbReference type="EMBL" id="JACHFD010000013">
    <property type="protein sequence ID" value="MBB5352483.1"/>
    <property type="molecule type" value="Genomic_DNA"/>
</dbReference>
<evidence type="ECO:0000313" key="1">
    <source>
        <dbReference type="EMBL" id="MBB5352483.1"/>
    </source>
</evidence>
<name>A0A840V4K3_9BACT</name>
<evidence type="ECO:0000313" key="2">
    <source>
        <dbReference type="Proteomes" id="UP000557717"/>
    </source>
</evidence>
<proteinExistence type="predicted"/>
<dbReference type="RefSeq" id="WP_184019565.1">
    <property type="nucleotide sequence ID" value="NZ_JACHFD010000013.1"/>
</dbReference>
<comment type="caution">
    <text evidence="1">The sequence shown here is derived from an EMBL/GenBank/DDBJ whole genome shotgun (WGS) entry which is preliminary data.</text>
</comment>
<dbReference type="Proteomes" id="UP000557717">
    <property type="component" value="Unassembled WGS sequence"/>
</dbReference>
<sequence length="233" mass="25682">MMMSGVKAADPLMLTDKSGTTIEVQVEACDGVNVEVTRVSDRKTFTIPMNRLDQESVVRLQEWQARGGGLIKTFGIEVNTGKSNGTKSGDDFDDKRVNLDPVVALSNPHNSMNTCACKMTVVFYGRPVVDRSAMHIFKTITFEIPEIPPGKTQEFKVGKISAAYDNRGYSKFGARYAGYVVVLHDGPGTTWFSTRSVPSSLVTGNELAFLKVQTGKDYDKAFEELELARYSDD</sequence>
<reference evidence="1 2" key="1">
    <citation type="submission" date="2020-08" db="EMBL/GenBank/DDBJ databases">
        <title>Genomic Encyclopedia of Type Strains, Phase IV (KMG-IV): sequencing the most valuable type-strain genomes for metagenomic binning, comparative biology and taxonomic classification.</title>
        <authorList>
            <person name="Goeker M."/>
        </authorList>
    </citation>
    <scope>NUCLEOTIDE SEQUENCE [LARGE SCALE GENOMIC DNA]</scope>
    <source>
        <strain evidence="1 2">YC6886</strain>
    </source>
</reference>
<accession>A0A840V4K3</accession>
<keyword evidence="2" id="KW-1185">Reference proteome</keyword>
<protein>
    <submittedName>
        <fullName evidence="1">Uncharacterized protein</fullName>
    </submittedName>
</protein>
<dbReference type="AlphaFoldDB" id="A0A840V4K3"/>
<gene>
    <name evidence="1" type="ORF">HNR46_002729</name>
</gene>